<evidence type="ECO:0000313" key="2">
    <source>
        <dbReference type="EMBL" id="PCJ24780.1"/>
    </source>
</evidence>
<organism evidence="2 3">
    <name type="scientific">SAR86 cluster bacterium</name>
    <dbReference type="NCBI Taxonomy" id="2030880"/>
    <lineage>
        <taxon>Bacteria</taxon>
        <taxon>Pseudomonadati</taxon>
        <taxon>Pseudomonadota</taxon>
        <taxon>Gammaproteobacteria</taxon>
        <taxon>SAR86 cluster</taxon>
    </lineage>
</organism>
<evidence type="ECO:0000256" key="1">
    <source>
        <dbReference type="ARBA" id="ARBA00022679"/>
    </source>
</evidence>
<comment type="caution">
    <text evidence="2">The sequence shown here is derived from an EMBL/GenBank/DDBJ whole genome shotgun (WGS) entry which is preliminary data.</text>
</comment>
<dbReference type="Gene3D" id="3.40.50.10540">
    <property type="entry name" value="Crotonobetainyl-coa:carnitine coa-transferase, domain 1"/>
    <property type="match status" value="1"/>
</dbReference>
<evidence type="ECO:0000313" key="3">
    <source>
        <dbReference type="Proteomes" id="UP000218327"/>
    </source>
</evidence>
<dbReference type="InterPro" id="IPR023606">
    <property type="entry name" value="CoA-Trfase_III_dom_1_sf"/>
</dbReference>
<dbReference type="InterPro" id="IPR044855">
    <property type="entry name" value="CoA-Trfase_III_dom3_sf"/>
</dbReference>
<dbReference type="GO" id="GO:0008410">
    <property type="term" value="F:CoA-transferase activity"/>
    <property type="evidence" value="ECO:0007669"/>
    <property type="project" value="TreeGrafter"/>
</dbReference>
<dbReference type="PANTHER" id="PTHR48207">
    <property type="entry name" value="SUCCINATE--HYDROXYMETHYLGLUTARATE COA-TRANSFERASE"/>
    <property type="match status" value="1"/>
</dbReference>
<reference evidence="3" key="1">
    <citation type="submission" date="2017-08" db="EMBL/GenBank/DDBJ databases">
        <title>A dynamic microbial community with high functional redundancy inhabits the cold, oxic subseafloor aquifer.</title>
        <authorList>
            <person name="Tully B.J."/>
            <person name="Wheat C.G."/>
            <person name="Glazer B.T."/>
            <person name="Huber J.A."/>
        </authorList>
    </citation>
    <scope>NUCLEOTIDE SEQUENCE [LARGE SCALE GENOMIC DNA]</scope>
</reference>
<dbReference type="Gene3D" id="3.30.1540.10">
    <property type="entry name" value="formyl-coa transferase, domain 3"/>
    <property type="match status" value="1"/>
</dbReference>
<name>A0A2A5B081_9GAMM</name>
<accession>A0A2A5B081</accession>
<dbReference type="Pfam" id="PF02515">
    <property type="entry name" value="CoA_transf_3"/>
    <property type="match status" value="1"/>
</dbReference>
<dbReference type="InterPro" id="IPR003673">
    <property type="entry name" value="CoA-Trfase_fam_III"/>
</dbReference>
<dbReference type="SUPFAM" id="SSF89796">
    <property type="entry name" value="CoA-transferase family III (CaiB/BaiF)"/>
    <property type="match status" value="1"/>
</dbReference>
<proteinExistence type="predicted"/>
<dbReference type="Proteomes" id="UP000218327">
    <property type="component" value="Unassembled WGS sequence"/>
</dbReference>
<dbReference type="InterPro" id="IPR050483">
    <property type="entry name" value="CoA-transferase_III_domain"/>
</dbReference>
<gene>
    <name evidence="2" type="ORF">COA96_08860</name>
</gene>
<dbReference type="EMBL" id="NVVJ01000023">
    <property type="protein sequence ID" value="PCJ24780.1"/>
    <property type="molecule type" value="Genomic_DNA"/>
</dbReference>
<sequence>MKSSGALKGKLIIDLSRVLGGPYCTQIMGDHGAEIVKIEPPRGDETRDWGPPFHEEDSAYFLGVNRNKRSMGLDLSKPEGKDVLLRLLSKADVLLENYKPGTMEKWGLGYEEVLKDKFPQLIHCRVSGFGSDGPWGGFPGYDAIIQAMAGWFSVNGEAGSNPTRLGLAMVDMGTGLYSAVAILMAITERERSGLGQYLDMTLYDCAVSLMHPHIANYNLSGEVPVATGNAHPNISPYDTYRTKTVDIFIGAGNNRAYAKLCTEIGREELIEDARFINNIDRVTNRDELKAEIESSLMKIDGAEIANRLAVAGLAAGPIHDTSQVVDHPHTLHREMTIEDGWYKMPGTPIKLSRTPGSMRHKPPKYGEHTHELLTEFGFDDHEIQQLLDSKTVLNKRQK</sequence>
<dbReference type="PANTHER" id="PTHR48207:SF3">
    <property type="entry name" value="SUCCINATE--HYDROXYMETHYLGLUTARATE COA-TRANSFERASE"/>
    <property type="match status" value="1"/>
</dbReference>
<dbReference type="AlphaFoldDB" id="A0A2A5B081"/>
<keyword evidence="1" id="KW-0808">Transferase</keyword>
<protein>
    <submittedName>
        <fullName evidence="2">Carnitine dehydratase</fullName>
    </submittedName>
</protein>